<feature type="non-terminal residue" evidence="2">
    <location>
        <position position="1"/>
    </location>
</feature>
<feature type="region of interest" description="Disordered" evidence="1">
    <location>
        <begin position="1"/>
        <end position="33"/>
    </location>
</feature>
<dbReference type="AlphaFoldDB" id="A0A147B6Q9"/>
<reference evidence="2" key="1">
    <citation type="submission" date="2016-03" db="EMBL/GenBank/DDBJ databases">
        <title>Gut transcriptome analysis on engorged females of Ornithodoros mimon (Acari: Argasidae) and phylogenetic inferences of soft ticks.</title>
        <authorList>
            <person name="Landulfo G.A."/>
            <person name="Giovanni D."/>
            <person name="Carvalho E."/>
            <person name="Junqueira-de-Azevedo I."/>
            <person name="Patane J."/>
            <person name="Mendoca R."/>
            <person name="Barros-Battesti D."/>
        </authorList>
    </citation>
    <scope>NUCLEOTIDE SEQUENCE</scope>
    <source>
        <strain evidence="2">Females</strain>
        <tissue evidence="2">Gut</tissue>
    </source>
</reference>
<sequence>DPMAFHEGDAPDFESSSALAETDDTSSARSSAQNATLIRRRRTLFNSHIEKSLRVVRLNDINDCISFMVCSAARAPRSYGPFGVKVNRFFRYPTWDSGSAGSYYAKIARMGASGKSGSCQARFTRCRRPIKPLFMTRARVTFRGR</sequence>
<name>A0A147B6Q9_9ACAR</name>
<protein>
    <submittedName>
        <fullName evidence="2">Uncharacterized protein</fullName>
    </submittedName>
</protein>
<feature type="compositionally biased region" description="Polar residues" evidence="1">
    <location>
        <begin position="14"/>
        <end position="33"/>
    </location>
</feature>
<proteinExistence type="predicted"/>
<accession>A0A147B6Q9</accession>
<evidence type="ECO:0000256" key="1">
    <source>
        <dbReference type="SAM" id="MobiDB-lite"/>
    </source>
</evidence>
<evidence type="ECO:0000313" key="2">
    <source>
        <dbReference type="EMBL" id="JAR86451.1"/>
    </source>
</evidence>
<dbReference type="EMBL" id="GEIB01002001">
    <property type="protein sequence ID" value="JAR86451.1"/>
    <property type="molecule type" value="Transcribed_RNA"/>
</dbReference>
<organism evidence="2">
    <name type="scientific">Alectorobius mimon</name>
    <dbReference type="NCBI Taxonomy" id="360319"/>
    <lineage>
        <taxon>Eukaryota</taxon>
        <taxon>Metazoa</taxon>
        <taxon>Ecdysozoa</taxon>
        <taxon>Arthropoda</taxon>
        <taxon>Chelicerata</taxon>
        <taxon>Arachnida</taxon>
        <taxon>Acari</taxon>
        <taxon>Parasitiformes</taxon>
        <taxon>Ixodida</taxon>
        <taxon>Ixodoidea</taxon>
        <taxon>Argasidae</taxon>
        <taxon>Ornithodorinae</taxon>
        <taxon>Alectorobius</taxon>
    </lineage>
</organism>